<dbReference type="InterPro" id="IPR051888">
    <property type="entry name" value="UPF0148_domain"/>
</dbReference>
<gene>
    <name evidence="2" type="ORF">OTI717_LOCUS16589</name>
    <name evidence="1" type="ORF">RFH988_LOCUS10236</name>
</gene>
<comment type="caution">
    <text evidence="1">The sequence shown here is derived from an EMBL/GenBank/DDBJ whole genome shotgun (WGS) entry which is preliminary data.</text>
</comment>
<evidence type="ECO:0000313" key="3">
    <source>
        <dbReference type="Proteomes" id="UP000663882"/>
    </source>
</evidence>
<dbReference type="Proteomes" id="UP000663823">
    <property type="component" value="Unassembled WGS sequence"/>
</dbReference>
<dbReference type="AlphaFoldDB" id="A0A814BDJ7"/>
<evidence type="ECO:0008006" key="4">
    <source>
        <dbReference type="Google" id="ProtNLM"/>
    </source>
</evidence>
<dbReference type="PANTHER" id="PTHR16537:SF1">
    <property type="entry name" value="PROTEIN ZNRD2"/>
    <property type="match status" value="1"/>
</dbReference>
<dbReference type="PANTHER" id="PTHR16537">
    <property type="entry name" value="SJOEGREN SYNDROME/SCLERODERMA AUTOANTIGEN 1"/>
    <property type="match status" value="1"/>
</dbReference>
<evidence type="ECO:0000313" key="1">
    <source>
        <dbReference type="EMBL" id="CAF0925445.1"/>
    </source>
</evidence>
<organism evidence="1 3">
    <name type="scientific">Rotaria sordida</name>
    <dbReference type="NCBI Taxonomy" id="392033"/>
    <lineage>
        <taxon>Eukaryota</taxon>
        <taxon>Metazoa</taxon>
        <taxon>Spiralia</taxon>
        <taxon>Gnathifera</taxon>
        <taxon>Rotifera</taxon>
        <taxon>Eurotatoria</taxon>
        <taxon>Bdelloidea</taxon>
        <taxon>Philodinida</taxon>
        <taxon>Philodinidae</taxon>
        <taxon>Rotaria</taxon>
    </lineage>
</organism>
<dbReference type="Proteomes" id="UP000663882">
    <property type="component" value="Unassembled WGS sequence"/>
</dbReference>
<proteinExistence type="predicted"/>
<dbReference type="EMBL" id="CAJNOO010000379">
    <property type="protein sequence ID" value="CAF0925445.1"/>
    <property type="molecule type" value="Genomic_DNA"/>
</dbReference>
<sequence>MNDNHTSTENNSELMNDISKEDPIMAERRRLRENEITKKLGEYLLKRYCMLNDACQVCNCILLRTPDRQLYCVGCQEIDIENKKPCDEETVTINKKKDNIKHSKNKEKSNENISNCNRLENKLKWAVDELTKTQNPKRINEMCKIITQLAQTIKILKKQEMTPVEN</sequence>
<dbReference type="InterPro" id="IPR009563">
    <property type="entry name" value="SSSCA1"/>
</dbReference>
<protein>
    <recommendedName>
        <fullName evidence="4">Sjoegren syndrome/scleroderma autoantigen 1</fullName>
    </recommendedName>
</protein>
<name>A0A814BDJ7_9BILA</name>
<reference evidence="1" key="1">
    <citation type="submission" date="2021-02" db="EMBL/GenBank/DDBJ databases">
        <authorList>
            <person name="Nowell W R."/>
        </authorList>
    </citation>
    <scope>NUCLEOTIDE SEQUENCE</scope>
</reference>
<evidence type="ECO:0000313" key="2">
    <source>
        <dbReference type="EMBL" id="CAF3769726.1"/>
    </source>
</evidence>
<dbReference type="OrthoDB" id="28939at2759"/>
<accession>A0A814BDJ7</accession>
<dbReference type="Pfam" id="PF06677">
    <property type="entry name" value="Auto_anti-p27"/>
    <property type="match status" value="1"/>
</dbReference>
<dbReference type="EMBL" id="CAJOAX010002087">
    <property type="protein sequence ID" value="CAF3769726.1"/>
    <property type="molecule type" value="Genomic_DNA"/>
</dbReference>